<dbReference type="PANTHER" id="PTHR10694:SF113">
    <property type="entry name" value="PROTEIN JUMONJI"/>
    <property type="match status" value="1"/>
</dbReference>
<dbReference type="Gene3D" id="2.60.120.650">
    <property type="entry name" value="Cupin"/>
    <property type="match status" value="1"/>
</dbReference>
<dbReference type="PANTHER" id="PTHR10694">
    <property type="entry name" value="LYSINE-SPECIFIC DEMETHYLASE"/>
    <property type="match status" value="1"/>
</dbReference>
<comment type="subcellular location">
    <subcellularLocation>
        <location evidence="1">Nucleus</location>
    </subcellularLocation>
</comment>
<dbReference type="SUPFAM" id="SSF57903">
    <property type="entry name" value="FYVE/PHD zinc finger"/>
    <property type="match status" value="1"/>
</dbReference>
<sequence length="555" mass="62555">MCLRGASTPSFSSANGTWCPEFYPTRTEFQSFTTYIRTVVEPQCASIGLCKIIPPRGWFSRSYDVSELDCHVSAPVCQHVAGKKGIFNVDLVEKRTMSPLEFKTMTESATEKEPEGDPLEIERKFWKGLRGTMDPPIYGADIVASLFGDAAASSWNLNHLHTILRKIDLPGVTQAMLYFGMWRAMFAFHTEDMDLYSINYLHTGKPKFWYGVPPDAASQLERAAQSMFPEKYHECHQFLRHKTSMISPTRLREFGVPFYRAYQKPGEFVITFPATYHQGFNFGFNIAEAVNFATLHWVPYGLRAKVCKCLPDSVRIDMDSFLTQLFEEPPCSPELLGEDPWIFSCKCNKYCSSSSPQAVIEEQWFECSKCKIWAHVRCIHPDLAAMAADDLPQSLLCHRCVTWETGRTPCALSSGRAGRRSGTALKSATHGSLKRKKEVMVSSKKKQSAKVPASAFKLSPLKKKNKVTSKVNQARATTPTSVSKDGGAVCKYLTIKGSTIRFEDTEAKVVAVEGKFIRVHYKGESVDNDEWLPINSRELRRRIVAVEPPKLKDLR</sequence>
<evidence type="ECO:0000259" key="4">
    <source>
        <dbReference type="PROSITE" id="PS51184"/>
    </source>
</evidence>
<protein>
    <recommendedName>
        <fullName evidence="9">[Histone H3]-trimethyl-L-lysine(9) demethylase</fullName>
    </recommendedName>
</protein>
<dbReference type="SUPFAM" id="SSF51197">
    <property type="entry name" value="Clavaminate synthase-like"/>
    <property type="match status" value="1"/>
</dbReference>
<dbReference type="SMART" id="SM00545">
    <property type="entry name" value="JmjN"/>
    <property type="match status" value="1"/>
</dbReference>
<dbReference type="PROSITE" id="PS51183">
    <property type="entry name" value="JMJN"/>
    <property type="match status" value="1"/>
</dbReference>
<gene>
    <name evidence="6" type="ORF">PBS001_LOCUS5683</name>
    <name evidence="5" type="ORF">PBS003_LOCUS9108</name>
</gene>
<dbReference type="Gene3D" id="2.30.30.140">
    <property type="match status" value="1"/>
</dbReference>
<evidence type="ECO:0008006" key="9">
    <source>
        <dbReference type="Google" id="ProtNLM"/>
    </source>
</evidence>
<comment type="caution">
    <text evidence="5">The sequence shown here is derived from an EMBL/GenBank/DDBJ whole genome shotgun (WGS) entry which is preliminary data.</text>
</comment>
<dbReference type="AlphaFoldDB" id="A0AAU9LCT3"/>
<dbReference type="GO" id="GO:0034647">
    <property type="term" value="F:histone H3K4me/H3K4me2/H3K4me3 demethylase activity"/>
    <property type="evidence" value="ECO:0007669"/>
    <property type="project" value="TreeGrafter"/>
</dbReference>
<dbReference type="Proteomes" id="UP001160483">
    <property type="component" value="Unassembled WGS sequence"/>
</dbReference>
<dbReference type="Proteomes" id="UP001158986">
    <property type="component" value="Unassembled WGS sequence"/>
</dbReference>
<dbReference type="SMART" id="SM00558">
    <property type="entry name" value="JmjC"/>
    <property type="match status" value="1"/>
</dbReference>
<keyword evidence="2" id="KW-0539">Nucleus</keyword>
<feature type="domain" description="JmjN" evidence="3">
    <location>
        <begin position="19"/>
        <end position="61"/>
    </location>
</feature>
<dbReference type="Pfam" id="PF02375">
    <property type="entry name" value="JmjN"/>
    <property type="match status" value="1"/>
</dbReference>
<organism evidence="5 8">
    <name type="scientific">Peronospora belbahrii</name>
    <dbReference type="NCBI Taxonomy" id="622444"/>
    <lineage>
        <taxon>Eukaryota</taxon>
        <taxon>Sar</taxon>
        <taxon>Stramenopiles</taxon>
        <taxon>Oomycota</taxon>
        <taxon>Peronosporomycetes</taxon>
        <taxon>Peronosporales</taxon>
        <taxon>Peronosporaceae</taxon>
        <taxon>Peronospora</taxon>
    </lineage>
</organism>
<proteinExistence type="predicted"/>
<evidence type="ECO:0000259" key="3">
    <source>
        <dbReference type="PROSITE" id="PS51183"/>
    </source>
</evidence>
<dbReference type="EMBL" id="CAKLCB010000280">
    <property type="protein sequence ID" value="CAH0519146.1"/>
    <property type="molecule type" value="Genomic_DNA"/>
</dbReference>
<evidence type="ECO:0000313" key="6">
    <source>
        <dbReference type="EMBL" id="CAH0519146.1"/>
    </source>
</evidence>
<evidence type="ECO:0000256" key="1">
    <source>
        <dbReference type="ARBA" id="ARBA00004123"/>
    </source>
</evidence>
<reference evidence="5 7" key="1">
    <citation type="submission" date="2021-11" db="EMBL/GenBank/DDBJ databases">
        <authorList>
            <person name="Islam A."/>
            <person name="Islam S."/>
            <person name="Flora M.S."/>
            <person name="Rahman M."/>
            <person name="Ziaur R.M."/>
            <person name="Epstein J.H."/>
            <person name="Hassan M."/>
            <person name="Klassen M."/>
            <person name="Woodard K."/>
            <person name="Webb A."/>
            <person name="Webby R.J."/>
            <person name="El Zowalaty M.E."/>
        </authorList>
    </citation>
    <scope>NUCLEOTIDE SEQUENCE</scope>
    <source>
        <strain evidence="6">Pbs1</strain>
        <strain evidence="5">Pbs3</strain>
    </source>
</reference>
<dbReference type="Pfam" id="PF02373">
    <property type="entry name" value="JmjC"/>
    <property type="match status" value="1"/>
</dbReference>
<dbReference type="InterPro" id="IPR003347">
    <property type="entry name" value="JmjC_dom"/>
</dbReference>
<evidence type="ECO:0000256" key="2">
    <source>
        <dbReference type="ARBA" id="ARBA00023242"/>
    </source>
</evidence>
<accession>A0AAU9LCT3</accession>
<keyword evidence="7" id="KW-1185">Reference proteome</keyword>
<name>A0AAU9LCT3_9STRA</name>
<dbReference type="InterPro" id="IPR003349">
    <property type="entry name" value="JmjN"/>
</dbReference>
<evidence type="ECO:0000313" key="5">
    <source>
        <dbReference type="EMBL" id="CAH0482520.1"/>
    </source>
</evidence>
<dbReference type="PROSITE" id="PS51184">
    <property type="entry name" value="JMJC"/>
    <property type="match status" value="1"/>
</dbReference>
<dbReference type="GO" id="GO:0010468">
    <property type="term" value="P:regulation of gene expression"/>
    <property type="evidence" value="ECO:0007669"/>
    <property type="project" value="TreeGrafter"/>
</dbReference>
<evidence type="ECO:0000313" key="8">
    <source>
        <dbReference type="Proteomes" id="UP001160483"/>
    </source>
</evidence>
<feature type="domain" description="JmjC" evidence="4">
    <location>
        <begin position="149"/>
        <end position="309"/>
    </location>
</feature>
<dbReference type="GO" id="GO:0000785">
    <property type="term" value="C:chromatin"/>
    <property type="evidence" value="ECO:0007669"/>
    <property type="project" value="TreeGrafter"/>
</dbReference>
<evidence type="ECO:0000313" key="7">
    <source>
        <dbReference type="Proteomes" id="UP001158986"/>
    </source>
</evidence>
<dbReference type="EMBL" id="CAKKTJ010000335">
    <property type="protein sequence ID" value="CAH0482520.1"/>
    <property type="molecule type" value="Genomic_DNA"/>
</dbReference>
<dbReference type="InterPro" id="IPR011011">
    <property type="entry name" value="Znf_FYVE_PHD"/>
</dbReference>
<dbReference type="GO" id="GO:0005634">
    <property type="term" value="C:nucleus"/>
    <property type="evidence" value="ECO:0007669"/>
    <property type="project" value="UniProtKB-SubCell"/>
</dbReference>